<keyword evidence="1" id="KW-0677">Repeat</keyword>
<evidence type="ECO:0000313" key="2">
    <source>
        <dbReference type="EMBL" id="KAJ1923143.1"/>
    </source>
</evidence>
<comment type="caution">
    <text evidence="2">The sequence shown here is derived from an EMBL/GenBank/DDBJ whole genome shotgun (WGS) entry which is preliminary data.</text>
</comment>
<dbReference type="PANTHER" id="PTHR47447:SF17">
    <property type="entry name" value="OS12G0638900 PROTEIN"/>
    <property type="match status" value="1"/>
</dbReference>
<dbReference type="AlphaFoldDB" id="A0A9W8AB56"/>
<dbReference type="PANTHER" id="PTHR47447">
    <property type="entry name" value="OS03G0856100 PROTEIN"/>
    <property type="match status" value="1"/>
</dbReference>
<evidence type="ECO:0000313" key="3">
    <source>
        <dbReference type="Proteomes" id="UP001150569"/>
    </source>
</evidence>
<proteinExistence type="predicted"/>
<keyword evidence="3" id="KW-1185">Reference proteome</keyword>
<accession>A0A9W8AB56</accession>
<evidence type="ECO:0000256" key="1">
    <source>
        <dbReference type="ARBA" id="ARBA00022737"/>
    </source>
</evidence>
<name>A0A9W8AB56_9FUNG</name>
<protein>
    <recommendedName>
        <fullName evidence="4">Pentacotripeptide-repeat region of PRORP domain-containing protein</fullName>
    </recommendedName>
</protein>
<dbReference type="Proteomes" id="UP001150569">
    <property type="component" value="Unassembled WGS sequence"/>
</dbReference>
<sequence>MIPRIANGSVLGRPAPCWSAIGRPVSLLSQNGTSRRTAASTSRLAPSVPFARTPVDLCYSLSNPQTLRTYTTDPSPAVLQLIQACRAKASTDELWAAYDRVRVRNETEMVSPNYLSLLLHRLRNQVQLGEQVRQANAYGDPGPTGTTVQPAPSGKDQLLLERAAMLASDWFDALARSRHLPDLTPGVQFSKPGGPLAPPEPPASLADMSEPVALMVDMLVRAGQVERAWEVMRVTDDNGAHFTPRAAETLLQGYTKLALDGAPVALDIWQRLADRNVRPTSGLVRTVVAALTWAVRSRTGPQNDALYARYRRGHLDGTLGGDAALFRPPTLAHVEMANTLEAEFRGAGPLTDLQSVMYIVRGYQQVGHPDRAVARLRAALKHTEVFTSGTNIVILLNLAGELGDAEAARTVVAGAERHDIPLEYPALLPLLHAAVSAQQDDLLDVATTALMPVIERGPAHPHESRRFARVITELITAHAHRGRTENVRHLLKALQHVPTVRTLTPREHTHVVKACGAARLPIEAWRFLQLLTLQHITVTSATWGAFLNLCIRNAYFTPIDLVAKIIDRSAQYNIHNVGLPVYADLARAYAITGEARQVKAITERILNLAGLNDRVLTPTSYVWNSLLTALTRANLLPEVWYVYERSRTPLGDTARPVRGDPVTLSIMLNFCASHGRTDAVERLLADFRASGGGQLGVIQYLDLVALYARAGQPEPTLAYVTELCASSVGLAHGPFEPLALMRLAVAFAGIGHFDWAEALFDHLRGRPHSALANLPFDRAMLPAAPAPPDAYAYNAILRACIQADELDRFEEHLAEFHASEIAWTAAHHLTVLTYHLARADRVAALAQLDLMQSRKLYLDDAMLLPFLEHYARLARTPPADSPPSVAEVDTAISSAPAAPSLAPEALDVLELAVTHHVPVSVKLLHAYHPLCRGPADVVKLLETLVRLHESRAEGVPLFSVVRFLQDVTGTVLPVEPVTEVRTAAQEYLKEHWPKAFALWQETPAPTMI</sequence>
<reference evidence="2" key="1">
    <citation type="submission" date="2022-07" db="EMBL/GenBank/DDBJ databases">
        <title>Phylogenomic reconstructions and comparative analyses of Kickxellomycotina fungi.</title>
        <authorList>
            <person name="Reynolds N.K."/>
            <person name="Stajich J.E."/>
            <person name="Barry K."/>
            <person name="Grigoriev I.V."/>
            <person name="Crous P."/>
            <person name="Smith M.E."/>
        </authorList>
    </citation>
    <scope>NUCLEOTIDE SEQUENCE</scope>
    <source>
        <strain evidence="2">RSA 861</strain>
    </source>
</reference>
<evidence type="ECO:0008006" key="4">
    <source>
        <dbReference type="Google" id="ProtNLM"/>
    </source>
</evidence>
<organism evidence="2 3">
    <name type="scientific">Tieghemiomyces parasiticus</name>
    <dbReference type="NCBI Taxonomy" id="78921"/>
    <lineage>
        <taxon>Eukaryota</taxon>
        <taxon>Fungi</taxon>
        <taxon>Fungi incertae sedis</taxon>
        <taxon>Zoopagomycota</taxon>
        <taxon>Kickxellomycotina</taxon>
        <taxon>Dimargaritomycetes</taxon>
        <taxon>Dimargaritales</taxon>
        <taxon>Dimargaritaceae</taxon>
        <taxon>Tieghemiomyces</taxon>
    </lineage>
</organism>
<dbReference type="EMBL" id="JANBPT010000352">
    <property type="protein sequence ID" value="KAJ1923143.1"/>
    <property type="molecule type" value="Genomic_DNA"/>
</dbReference>
<dbReference type="Gene3D" id="1.25.40.10">
    <property type="entry name" value="Tetratricopeptide repeat domain"/>
    <property type="match status" value="3"/>
</dbReference>
<dbReference type="InterPro" id="IPR011990">
    <property type="entry name" value="TPR-like_helical_dom_sf"/>
</dbReference>
<gene>
    <name evidence="2" type="ORF">IWQ60_006066</name>
</gene>